<reference evidence="5 6" key="1">
    <citation type="submission" date="2019-04" db="EMBL/GenBank/DDBJ databases">
        <title>An improved genome assembly and genetic linkage map for asparagus bean, Vigna unguiculata ssp. sesquipedialis.</title>
        <authorList>
            <person name="Xia Q."/>
            <person name="Zhang R."/>
            <person name="Dong Y."/>
        </authorList>
    </citation>
    <scope>NUCLEOTIDE SEQUENCE [LARGE SCALE GENOMIC DNA]</scope>
    <source>
        <tissue evidence="5">Leaf</tissue>
    </source>
</reference>
<keyword evidence="6" id="KW-1185">Reference proteome</keyword>
<evidence type="ECO:0000256" key="3">
    <source>
        <dbReference type="PROSITE-ProRule" id="PRU00221"/>
    </source>
</evidence>
<evidence type="ECO:0000259" key="4">
    <source>
        <dbReference type="Pfam" id="PF12894"/>
    </source>
</evidence>
<feature type="repeat" description="WD" evidence="3">
    <location>
        <begin position="94"/>
        <end position="135"/>
    </location>
</feature>
<dbReference type="UniPathway" id="UPA00143"/>
<proteinExistence type="predicted"/>
<keyword evidence="1 3" id="KW-0853">WD repeat</keyword>
<organism evidence="5 6">
    <name type="scientific">Vigna unguiculata</name>
    <name type="common">Cowpea</name>
    <dbReference type="NCBI Taxonomy" id="3917"/>
    <lineage>
        <taxon>Eukaryota</taxon>
        <taxon>Viridiplantae</taxon>
        <taxon>Streptophyta</taxon>
        <taxon>Embryophyta</taxon>
        <taxon>Tracheophyta</taxon>
        <taxon>Spermatophyta</taxon>
        <taxon>Magnoliopsida</taxon>
        <taxon>eudicotyledons</taxon>
        <taxon>Gunneridae</taxon>
        <taxon>Pentapetalae</taxon>
        <taxon>rosids</taxon>
        <taxon>fabids</taxon>
        <taxon>Fabales</taxon>
        <taxon>Fabaceae</taxon>
        <taxon>Papilionoideae</taxon>
        <taxon>50 kb inversion clade</taxon>
        <taxon>NPAAA clade</taxon>
        <taxon>indigoferoid/millettioid clade</taxon>
        <taxon>Phaseoleae</taxon>
        <taxon>Vigna</taxon>
    </lineage>
</organism>
<dbReference type="InterPro" id="IPR015943">
    <property type="entry name" value="WD40/YVTN_repeat-like_dom_sf"/>
</dbReference>
<dbReference type="PANTHER" id="PTHR19918">
    <property type="entry name" value="CELL DIVISION CYCLE 20 CDC20 FIZZY -RELATED"/>
    <property type="match status" value="1"/>
</dbReference>
<dbReference type="PANTHER" id="PTHR19918:SF39">
    <property type="entry name" value="TRANSDUCIN FAMILY PROTEIN_WD-40 REPEAT PROTEIN"/>
    <property type="match status" value="1"/>
</dbReference>
<dbReference type="SUPFAM" id="SSF117289">
    <property type="entry name" value="Nucleoporin domain"/>
    <property type="match status" value="1"/>
</dbReference>
<evidence type="ECO:0000313" key="5">
    <source>
        <dbReference type="EMBL" id="QCD79513.1"/>
    </source>
</evidence>
<dbReference type="InterPro" id="IPR001680">
    <property type="entry name" value="WD40_rpt"/>
</dbReference>
<dbReference type="GO" id="GO:0016567">
    <property type="term" value="P:protein ubiquitination"/>
    <property type="evidence" value="ECO:0007669"/>
    <property type="project" value="UniProtKB-UniPathway"/>
</dbReference>
<dbReference type="Gene3D" id="2.130.10.10">
    <property type="entry name" value="YVTN repeat-like/Quinoprotein amine dehydrogenase"/>
    <property type="match status" value="1"/>
</dbReference>
<dbReference type="InterPro" id="IPR033010">
    <property type="entry name" value="Cdc20/Fizzy"/>
</dbReference>
<dbReference type="Proteomes" id="UP000501690">
    <property type="component" value="Linkage Group LG1"/>
</dbReference>
<accession>A0A4D6KSI2</accession>
<dbReference type="PROSITE" id="PS50082">
    <property type="entry name" value="WD_REPEATS_2"/>
    <property type="match status" value="1"/>
</dbReference>
<dbReference type="GO" id="GO:1905786">
    <property type="term" value="P:positive regulation of anaphase-promoting complex-dependent catabolic process"/>
    <property type="evidence" value="ECO:0007669"/>
    <property type="project" value="TreeGrafter"/>
</dbReference>
<sequence>MNRTRILAFKNKPPTPVELIPKCIISPPPPSKIPKPRHHIPQSSERTLDAPDILDDFYLNLLDWGCGNVLSITLGNSVYLLNADDNSTAELVTVDEEDGPVTSVAWALDGRHLAIGWSNFHVQLWDSHSSRMNIKRWTSGTSGSLSWNNHILTIRGMDGRIVNNDVRVRSRRATTTLGCCIWRKVQMGALWLLQQGLLQQGTRLSDFGMFLELHSLPNQRRKPIVSPLLLSIVFAEDARRGYNVKYLAF</sequence>
<dbReference type="GO" id="GO:0031145">
    <property type="term" value="P:anaphase-promoting complex-dependent catabolic process"/>
    <property type="evidence" value="ECO:0007669"/>
    <property type="project" value="TreeGrafter"/>
</dbReference>
<keyword evidence="5" id="KW-0131">Cell cycle</keyword>
<dbReference type="Pfam" id="PF12894">
    <property type="entry name" value="ANAPC4_WD40"/>
    <property type="match status" value="1"/>
</dbReference>
<protein>
    <submittedName>
        <fullName evidence="5">Cell division cycle 20</fullName>
    </submittedName>
</protein>
<gene>
    <name evidence="5" type="ORF">DEO72_LG1g3155</name>
</gene>
<keyword evidence="2" id="KW-0677">Repeat</keyword>
<dbReference type="GO" id="GO:0005680">
    <property type="term" value="C:anaphase-promoting complex"/>
    <property type="evidence" value="ECO:0007669"/>
    <property type="project" value="TreeGrafter"/>
</dbReference>
<dbReference type="GO" id="GO:1990757">
    <property type="term" value="F:ubiquitin ligase activator activity"/>
    <property type="evidence" value="ECO:0007669"/>
    <property type="project" value="TreeGrafter"/>
</dbReference>
<keyword evidence="5" id="KW-0132">Cell division</keyword>
<dbReference type="GO" id="GO:0010997">
    <property type="term" value="F:anaphase-promoting complex binding"/>
    <property type="evidence" value="ECO:0007669"/>
    <property type="project" value="InterPro"/>
</dbReference>
<evidence type="ECO:0000256" key="2">
    <source>
        <dbReference type="ARBA" id="ARBA00022737"/>
    </source>
</evidence>
<evidence type="ECO:0000256" key="1">
    <source>
        <dbReference type="ARBA" id="ARBA00022574"/>
    </source>
</evidence>
<evidence type="ECO:0000313" key="6">
    <source>
        <dbReference type="Proteomes" id="UP000501690"/>
    </source>
</evidence>
<feature type="domain" description="Anaphase-promoting complex subunit 4-like WD40" evidence="4">
    <location>
        <begin position="93"/>
        <end position="148"/>
    </location>
</feature>
<name>A0A4D6KSI2_VIGUN</name>
<dbReference type="AlphaFoldDB" id="A0A4D6KSI2"/>
<dbReference type="EMBL" id="CP039345">
    <property type="protein sequence ID" value="QCD79513.1"/>
    <property type="molecule type" value="Genomic_DNA"/>
</dbReference>
<dbReference type="InterPro" id="IPR024977">
    <property type="entry name" value="Apc4-like_WD40_dom"/>
</dbReference>
<dbReference type="GO" id="GO:0051301">
    <property type="term" value="P:cell division"/>
    <property type="evidence" value="ECO:0007669"/>
    <property type="project" value="UniProtKB-KW"/>
</dbReference>